<feature type="region of interest" description="Disordered" evidence="1">
    <location>
        <begin position="205"/>
        <end position="308"/>
    </location>
</feature>
<feature type="region of interest" description="Disordered" evidence="1">
    <location>
        <begin position="96"/>
        <end position="138"/>
    </location>
</feature>
<gene>
    <name evidence="2" type="ORF">Esi_0027_0138</name>
</gene>
<dbReference type="OrthoDB" id="10432325at2759"/>
<protein>
    <submittedName>
        <fullName evidence="2">Uncharacterized protein</fullName>
    </submittedName>
</protein>
<feature type="compositionally biased region" description="Low complexity" evidence="1">
    <location>
        <begin position="209"/>
        <end position="221"/>
    </location>
</feature>
<organism evidence="2 3">
    <name type="scientific">Ectocarpus siliculosus</name>
    <name type="common">Brown alga</name>
    <name type="synonym">Conferva siliculosa</name>
    <dbReference type="NCBI Taxonomy" id="2880"/>
    <lineage>
        <taxon>Eukaryota</taxon>
        <taxon>Sar</taxon>
        <taxon>Stramenopiles</taxon>
        <taxon>Ochrophyta</taxon>
        <taxon>PX clade</taxon>
        <taxon>Phaeophyceae</taxon>
        <taxon>Ectocarpales</taxon>
        <taxon>Ectocarpaceae</taxon>
        <taxon>Ectocarpus</taxon>
    </lineage>
</organism>
<dbReference type="EMBL" id="FN648453">
    <property type="protein sequence ID" value="CBJ26232.1"/>
    <property type="molecule type" value="Genomic_DNA"/>
</dbReference>
<evidence type="ECO:0000313" key="3">
    <source>
        <dbReference type="Proteomes" id="UP000002630"/>
    </source>
</evidence>
<dbReference type="Proteomes" id="UP000002630">
    <property type="component" value="Linkage Group LG09"/>
</dbReference>
<keyword evidence="3" id="KW-1185">Reference proteome</keyword>
<feature type="compositionally biased region" description="Low complexity" evidence="1">
    <location>
        <begin position="296"/>
        <end position="308"/>
    </location>
</feature>
<evidence type="ECO:0000313" key="2">
    <source>
        <dbReference type="EMBL" id="CBJ26232.1"/>
    </source>
</evidence>
<feature type="compositionally biased region" description="Acidic residues" evidence="1">
    <location>
        <begin position="234"/>
        <end position="243"/>
    </location>
</feature>
<sequence>MASTEPPVFGPVGKEGDVDGFAIAAIDWEAGVLDTLEAKLKRLLPAAGGEEAPIEETIAGATAATPAETERAQLMEEIDRLGEEKEQLREKKLALLRQQQSPKSSGAGVAVEDLTIEDAGDENKMRLDEGVSTESSGEPRVVVDYLRFPAAGVEAEASTFVLPDPPSPCAAAVGAAVLESLMTSRPSMDSLPGLISPSEEEMLAAFSYDDFSPSPYTTSSPPASPPSPAHADDAAEAGEDPWPDCDGNGMDSPPLKGDTTSVDAATEAGSSISSSSVSDNELDHVLPAFGLPPSPASARGSSPDETVA</sequence>
<accession>D7FUG2</accession>
<dbReference type="AlphaFoldDB" id="D7FUG2"/>
<dbReference type="EMBL" id="FN649734">
    <property type="protein sequence ID" value="CBJ26232.1"/>
    <property type="molecule type" value="Genomic_DNA"/>
</dbReference>
<name>D7FUG2_ECTSI</name>
<dbReference type="InParanoid" id="D7FUG2"/>
<proteinExistence type="predicted"/>
<reference evidence="2 3" key="1">
    <citation type="journal article" date="2010" name="Nature">
        <title>The Ectocarpus genome and the independent evolution of multicellularity in brown algae.</title>
        <authorList>
            <person name="Cock J.M."/>
            <person name="Sterck L."/>
            <person name="Rouze P."/>
            <person name="Scornet D."/>
            <person name="Allen A.E."/>
            <person name="Amoutzias G."/>
            <person name="Anthouard V."/>
            <person name="Artiguenave F."/>
            <person name="Aury J.M."/>
            <person name="Badger J.H."/>
            <person name="Beszteri B."/>
            <person name="Billiau K."/>
            <person name="Bonnet E."/>
            <person name="Bothwell J.H."/>
            <person name="Bowler C."/>
            <person name="Boyen C."/>
            <person name="Brownlee C."/>
            <person name="Carrano C.J."/>
            <person name="Charrier B."/>
            <person name="Cho G.Y."/>
            <person name="Coelho S.M."/>
            <person name="Collen J."/>
            <person name="Corre E."/>
            <person name="Da Silva C."/>
            <person name="Delage L."/>
            <person name="Delaroque N."/>
            <person name="Dittami S.M."/>
            <person name="Doulbeau S."/>
            <person name="Elias M."/>
            <person name="Farnham G."/>
            <person name="Gachon C.M."/>
            <person name="Gschloessl B."/>
            <person name="Heesch S."/>
            <person name="Jabbari K."/>
            <person name="Jubin C."/>
            <person name="Kawai H."/>
            <person name="Kimura K."/>
            <person name="Kloareg B."/>
            <person name="Kupper F.C."/>
            <person name="Lang D."/>
            <person name="Le Bail A."/>
            <person name="Leblanc C."/>
            <person name="Lerouge P."/>
            <person name="Lohr M."/>
            <person name="Lopez P.J."/>
            <person name="Martens C."/>
            <person name="Maumus F."/>
            <person name="Michel G."/>
            <person name="Miranda-Saavedra D."/>
            <person name="Morales J."/>
            <person name="Moreau H."/>
            <person name="Motomura T."/>
            <person name="Nagasato C."/>
            <person name="Napoli C.A."/>
            <person name="Nelson D.R."/>
            <person name="Nyvall-Collen P."/>
            <person name="Peters A.F."/>
            <person name="Pommier C."/>
            <person name="Potin P."/>
            <person name="Poulain J."/>
            <person name="Quesneville H."/>
            <person name="Read B."/>
            <person name="Rensing S.A."/>
            <person name="Ritter A."/>
            <person name="Rousvoal S."/>
            <person name="Samanta M."/>
            <person name="Samson G."/>
            <person name="Schroeder D.C."/>
            <person name="Segurens B."/>
            <person name="Strittmatter M."/>
            <person name="Tonon T."/>
            <person name="Tregear J.W."/>
            <person name="Valentin K."/>
            <person name="von Dassow P."/>
            <person name="Yamagishi T."/>
            <person name="Van de Peer Y."/>
            <person name="Wincker P."/>
        </authorList>
    </citation>
    <scope>NUCLEOTIDE SEQUENCE [LARGE SCALE GENOMIC DNA]</scope>
    <source>
        <strain evidence="3">Ec32 / CCAP1310/4</strain>
    </source>
</reference>
<evidence type="ECO:0000256" key="1">
    <source>
        <dbReference type="SAM" id="MobiDB-lite"/>
    </source>
</evidence>